<reference evidence="12" key="1">
    <citation type="submission" date="2023-03" db="EMBL/GenBank/DDBJ databases">
        <title>Electrophorus voltai genome.</title>
        <authorList>
            <person name="Bian C."/>
        </authorList>
    </citation>
    <scope>NUCLEOTIDE SEQUENCE</scope>
    <source>
        <strain evidence="12">CB-2022</strain>
        <tissue evidence="12">Muscle</tissue>
    </source>
</reference>
<keyword evidence="13" id="KW-1185">Reference proteome</keyword>
<organism evidence="12 13">
    <name type="scientific">Electrophorus voltai</name>
    <dbReference type="NCBI Taxonomy" id="2609070"/>
    <lineage>
        <taxon>Eukaryota</taxon>
        <taxon>Metazoa</taxon>
        <taxon>Chordata</taxon>
        <taxon>Craniata</taxon>
        <taxon>Vertebrata</taxon>
        <taxon>Euteleostomi</taxon>
        <taxon>Actinopterygii</taxon>
        <taxon>Neopterygii</taxon>
        <taxon>Teleostei</taxon>
        <taxon>Ostariophysi</taxon>
        <taxon>Gymnotiformes</taxon>
        <taxon>Gymnotoidei</taxon>
        <taxon>Gymnotidae</taxon>
        <taxon>Electrophorus</taxon>
    </lineage>
</organism>
<dbReference type="SMART" id="SM00258">
    <property type="entry name" value="SAND"/>
    <property type="match status" value="1"/>
</dbReference>
<feature type="non-terminal residue" evidence="12">
    <location>
        <position position="518"/>
    </location>
</feature>
<feature type="transmembrane region" description="Helical" evidence="8">
    <location>
        <begin position="450"/>
        <end position="469"/>
    </location>
</feature>
<dbReference type="InterPro" id="IPR043563">
    <property type="entry name" value="Sp110/Sp140/Sp140L-like"/>
</dbReference>
<feature type="domain" description="PHD-type" evidence="10">
    <location>
        <begin position="334"/>
        <end position="382"/>
    </location>
</feature>
<evidence type="ECO:0000313" key="12">
    <source>
        <dbReference type="EMBL" id="KAK1785608.1"/>
    </source>
</evidence>
<dbReference type="Pfam" id="PF00628">
    <property type="entry name" value="PHD"/>
    <property type="match status" value="1"/>
</dbReference>
<evidence type="ECO:0000256" key="4">
    <source>
        <dbReference type="ARBA" id="ARBA00023117"/>
    </source>
</evidence>
<keyword evidence="8" id="KW-0472">Membrane</keyword>
<dbReference type="GO" id="GO:0008270">
    <property type="term" value="F:zinc ion binding"/>
    <property type="evidence" value="ECO:0007669"/>
    <property type="project" value="UniProtKB-KW"/>
</dbReference>
<dbReference type="CDD" id="cd04369">
    <property type="entry name" value="Bromodomain"/>
    <property type="match status" value="1"/>
</dbReference>
<evidence type="ECO:0000259" key="10">
    <source>
        <dbReference type="PROSITE" id="PS50016"/>
    </source>
</evidence>
<evidence type="ECO:0000313" key="13">
    <source>
        <dbReference type="Proteomes" id="UP001239994"/>
    </source>
</evidence>
<comment type="caution">
    <text evidence="12">The sequence shown here is derived from an EMBL/GenBank/DDBJ whole genome shotgun (WGS) entry which is preliminary data.</text>
</comment>
<evidence type="ECO:0000256" key="5">
    <source>
        <dbReference type="PROSITE-ProRule" id="PRU00035"/>
    </source>
</evidence>
<dbReference type="AlphaFoldDB" id="A0AAD8YQS3"/>
<dbReference type="Gene3D" id="1.20.920.10">
    <property type="entry name" value="Bromodomain-like"/>
    <property type="match status" value="1"/>
</dbReference>
<dbReference type="PANTHER" id="PTHR46386">
    <property type="entry name" value="NUCLEAR BODY PROTEIN SP140"/>
    <property type="match status" value="1"/>
</dbReference>
<feature type="transmembrane region" description="Helical" evidence="8">
    <location>
        <begin position="406"/>
        <end position="429"/>
    </location>
</feature>
<proteinExistence type="predicted"/>
<evidence type="ECO:0000256" key="8">
    <source>
        <dbReference type="SAM" id="Phobius"/>
    </source>
</evidence>
<dbReference type="SUPFAM" id="SSF57903">
    <property type="entry name" value="FYVE/PHD zinc finger"/>
    <property type="match status" value="1"/>
</dbReference>
<feature type="region of interest" description="Disordered" evidence="7">
    <location>
        <begin position="151"/>
        <end position="236"/>
    </location>
</feature>
<dbReference type="InterPro" id="IPR001965">
    <property type="entry name" value="Znf_PHD"/>
</dbReference>
<dbReference type="InterPro" id="IPR011011">
    <property type="entry name" value="Znf_FYVE_PHD"/>
</dbReference>
<dbReference type="InterPro" id="IPR001487">
    <property type="entry name" value="Bromodomain"/>
</dbReference>
<dbReference type="SUPFAM" id="SSF63763">
    <property type="entry name" value="SAND domain-like"/>
    <property type="match status" value="1"/>
</dbReference>
<protein>
    <recommendedName>
        <fullName evidence="14">PHD-type domain-containing protein</fullName>
    </recommendedName>
</protein>
<evidence type="ECO:0000256" key="6">
    <source>
        <dbReference type="PROSITE-ProRule" id="PRU00146"/>
    </source>
</evidence>
<keyword evidence="3" id="KW-0862">Zinc</keyword>
<keyword evidence="2 6" id="KW-0863">Zinc-finger</keyword>
<dbReference type="PROSITE" id="PS50014">
    <property type="entry name" value="BROMODOMAIN_2"/>
    <property type="match status" value="1"/>
</dbReference>
<feature type="compositionally biased region" description="Low complexity" evidence="7">
    <location>
        <begin position="185"/>
        <end position="197"/>
    </location>
</feature>
<gene>
    <name evidence="12" type="ORF">P4O66_018973</name>
</gene>
<dbReference type="SMART" id="SM00249">
    <property type="entry name" value="PHD"/>
    <property type="match status" value="1"/>
</dbReference>
<keyword evidence="1" id="KW-0479">Metal-binding</keyword>
<dbReference type="PANTHER" id="PTHR46386:SF1">
    <property type="entry name" value="NUCLEAR BODY PROTEIN SP140-LIKE PROTEIN"/>
    <property type="match status" value="1"/>
</dbReference>
<feature type="domain" description="SAND" evidence="11">
    <location>
        <begin position="228"/>
        <end position="307"/>
    </location>
</feature>
<evidence type="ECO:0000259" key="11">
    <source>
        <dbReference type="PROSITE" id="PS50864"/>
    </source>
</evidence>
<feature type="domain" description="Bromo" evidence="9">
    <location>
        <begin position="460"/>
        <end position="518"/>
    </location>
</feature>
<dbReference type="PROSITE" id="PS50864">
    <property type="entry name" value="SAND"/>
    <property type="match status" value="1"/>
</dbReference>
<dbReference type="PROSITE" id="PS50016">
    <property type="entry name" value="ZF_PHD_2"/>
    <property type="match status" value="1"/>
</dbReference>
<dbReference type="Proteomes" id="UP001239994">
    <property type="component" value="Unassembled WGS sequence"/>
</dbReference>
<evidence type="ECO:0000259" key="9">
    <source>
        <dbReference type="PROSITE" id="PS50014"/>
    </source>
</evidence>
<dbReference type="InterPro" id="IPR013083">
    <property type="entry name" value="Znf_RING/FYVE/PHD"/>
</dbReference>
<keyword evidence="8" id="KW-0812">Transmembrane</keyword>
<name>A0AAD8YQS3_9TELE</name>
<dbReference type="PRINTS" id="PR00503">
    <property type="entry name" value="BROMODOMAIN"/>
</dbReference>
<dbReference type="EMBL" id="JAROKS010000026">
    <property type="protein sequence ID" value="KAK1785608.1"/>
    <property type="molecule type" value="Genomic_DNA"/>
</dbReference>
<evidence type="ECO:0008006" key="14">
    <source>
        <dbReference type="Google" id="ProtNLM"/>
    </source>
</evidence>
<feature type="compositionally biased region" description="Basic residues" evidence="7">
    <location>
        <begin position="164"/>
        <end position="174"/>
    </location>
</feature>
<dbReference type="InterPro" id="IPR010919">
    <property type="entry name" value="SAND-like_dom_sf"/>
</dbReference>
<accession>A0AAD8YQS3</accession>
<evidence type="ECO:0000256" key="7">
    <source>
        <dbReference type="SAM" id="MobiDB-lite"/>
    </source>
</evidence>
<evidence type="ECO:0000256" key="3">
    <source>
        <dbReference type="ARBA" id="ARBA00022833"/>
    </source>
</evidence>
<dbReference type="CDD" id="cd15541">
    <property type="entry name" value="PHD_TIF1_like"/>
    <property type="match status" value="1"/>
</dbReference>
<dbReference type="InterPro" id="IPR019787">
    <property type="entry name" value="Znf_PHD-finger"/>
</dbReference>
<sequence length="518" mass="59160">MSSDSLGCLRTLSQAGGSIHLKTVEGTAWETEYYHELDVRLPSPGQWPSGEGKPGIGQVPSSLLPVTSRDLEYMPSMGRICTKLYTTSESISDYGNRISEDDEDDDDDDVMALFHIDSFPVKCFTERGTLHKKRFATGSYKFYAKLLDSEELKDSPQSEENTAKKQRRRNKRKKSVEETEDDEQPSPSSSSSPNQQKSPKKPKFSSSEEMEESVEQREEREEEDEEEGEAVDLSEFQAPSLPVSCGSVSGVLFKSRFASGTRGKSIRTEERWFTPEEFVKQELTLTDGCWKRDIKCHSKTLSDLLQKILKVHSLLCKCDLCSPTEQELLDQDNDDECFICNSHGDLLCCDECPRAFHCHCHIPALHNNTLGDKWMCTYCVLKNNQHWLRHGTMTEEQALDCPVSQYILFVRAGFYVALLTVSICCCVCIKRTHSVCLVKTPAQWHGNLEMVVYMVVFTGFMLWVSIALAQVRRYRDFISEPMWLDRVKDKLHSQKYETLRHFVSDISLIFQNCTTVNR</sequence>
<dbReference type="InterPro" id="IPR000770">
    <property type="entry name" value="SAND_dom"/>
</dbReference>
<dbReference type="Pfam" id="PF01342">
    <property type="entry name" value="SAND"/>
    <property type="match status" value="1"/>
</dbReference>
<dbReference type="SUPFAM" id="SSF47370">
    <property type="entry name" value="Bromodomain"/>
    <property type="match status" value="1"/>
</dbReference>
<dbReference type="InterPro" id="IPR036427">
    <property type="entry name" value="Bromodomain-like_sf"/>
</dbReference>
<dbReference type="Pfam" id="PF00439">
    <property type="entry name" value="Bromodomain"/>
    <property type="match status" value="1"/>
</dbReference>
<keyword evidence="4 5" id="KW-0103">Bromodomain</keyword>
<dbReference type="GO" id="GO:0000981">
    <property type="term" value="F:DNA-binding transcription factor activity, RNA polymerase II-specific"/>
    <property type="evidence" value="ECO:0007669"/>
    <property type="project" value="TreeGrafter"/>
</dbReference>
<dbReference type="Gene3D" id="3.30.40.10">
    <property type="entry name" value="Zinc/RING finger domain, C3HC4 (zinc finger)"/>
    <property type="match status" value="1"/>
</dbReference>
<dbReference type="GO" id="GO:0003677">
    <property type="term" value="F:DNA binding"/>
    <property type="evidence" value="ECO:0007669"/>
    <property type="project" value="InterPro"/>
</dbReference>
<feature type="compositionally biased region" description="Acidic residues" evidence="7">
    <location>
        <begin position="220"/>
        <end position="232"/>
    </location>
</feature>
<dbReference type="GO" id="GO:0005634">
    <property type="term" value="C:nucleus"/>
    <property type="evidence" value="ECO:0007669"/>
    <property type="project" value="TreeGrafter"/>
</dbReference>
<evidence type="ECO:0000256" key="2">
    <source>
        <dbReference type="ARBA" id="ARBA00022771"/>
    </source>
</evidence>
<evidence type="ECO:0000256" key="1">
    <source>
        <dbReference type="ARBA" id="ARBA00022723"/>
    </source>
</evidence>
<dbReference type="Gene3D" id="3.10.390.10">
    <property type="entry name" value="SAND domain-like"/>
    <property type="match status" value="1"/>
</dbReference>
<keyword evidence="8" id="KW-1133">Transmembrane helix</keyword>